<keyword evidence="1" id="KW-1133">Transmembrane helix</keyword>
<keyword evidence="1" id="KW-0472">Membrane</keyword>
<name>A0A0S7BHV8_9CHLR</name>
<dbReference type="Proteomes" id="UP000055060">
    <property type="component" value="Unassembled WGS sequence"/>
</dbReference>
<evidence type="ECO:0000256" key="1">
    <source>
        <dbReference type="SAM" id="Phobius"/>
    </source>
</evidence>
<dbReference type="STRING" id="360412.LARV_01832"/>
<sequence>MNETNSLPGNAAQRPGLVTTLAALTLTSGIINLFFALGITALLVIGTLGIGLFICAPFTVLPAILGVFEIIYGARLLSDSTYPPRPSPVIAYLEIATLIYANIVGVAVGIIALVIYNDEAVKAYFSRIV</sequence>
<keyword evidence="3" id="KW-1185">Reference proteome</keyword>
<gene>
    <name evidence="2" type="ORF">LARV_01832</name>
</gene>
<feature type="transmembrane region" description="Helical" evidence="1">
    <location>
        <begin position="52"/>
        <end position="72"/>
    </location>
</feature>
<dbReference type="EMBL" id="DF967972">
    <property type="protein sequence ID" value="GAP14070.1"/>
    <property type="molecule type" value="Genomic_DNA"/>
</dbReference>
<evidence type="ECO:0000313" key="3">
    <source>
        <dbReference type="Proteomes" id="UP000055060"/>
    </source>
</evidence>
<accession>A0A0S7BHV8</accession>
<keyword evidence="1" id="KW-0812">Transmembrane</keyword>
<feature type="transmembrane region" description="Helical" evidence="1">
    <location>
        <begin position="20"/>
        <end position="45"/>
    </location>
</feature>
<feature type="transmembrane region" description="Helical" evidence="1">
    <location>
        <begin position="92"/>
        <end position="116"/>
    </location>
</feature>
<protein>
    <submittedName>
        <fullName evidence="2">Uncharacterized protein</fullName>
    </submittedName>
</protein>
<dbReference type="OrthoDB" id="9853555at2"/>
<proteinExistence type="predicted"/>
<dbReference type="RefSeq" id="WP_075073358.1">
    <property type="nucleotide sequence ID" value="NZ_DF967972.1"/>
</dbReference>
<evidence type="ECO:0000313" key="2">
    <source>
        <dbReference type="EMBL" id="GAP14070.1"/>
    </source>
</evidence>
<organism evidence="2">
    <name type="scientific">Longilinea arvoryzae</name>
    <dbReference type="NCBI Taxonomy" id="360412"/>
    <lineage>
        <taxon>Bacteria</taxon>
        <taxon>Bacillati</taxon>
        <taxon>Chloroflexota</taxon>
        <taxon>Anaerolineae</taxon>
        <taxon>Anaerolineales</taxon>
        <taxon>Anaerolineaceae</taxon>
        <taxon>Longilinea</taxon>
    </lineage>
</organism>
<reference evidence="2" key="1">
    <citation type="submission" date="2015-07" db="EMBL/GenBank/DDBJ databases">
        <title>Draft Genome Sequences of Anaerolinea thermolimosa IMO-1, Bellilinea caldifistulae GOMI-1, Leptolinea tardivitalis YMTK-2, Levilinea saccharolytica KIBI-1,Longilinea arvoryzae KOME-1, Previously Described as Members of the Anaerolineaceae (Chloroflexi).</title>
        <authorList>
            <person name="Sekiguchi Y."/>
            <person name="Ohashi A."/>
            <person name="Matsuura N."/>
            <person name="Tourlousse M.D."/>
        </authorList>
    </citation>
    <scope>NUCLEOTIDE SEQUENCE [LARGE SCALE GENOMIC DNA]</scope>
    <source>
        <strain evidence="2">KOME-1</strain>
    </source>
</reference>
<dbReference type="AlphaFoldDB" id="A0A0S7BHV8"/>